<gene>
    <name evidence="6" type="ORF">M421DRAFT_139247</name>
</gene>
<feature type="signal peptide" evidence="4">
    <location>
        <begin position="1"/>
        <end position="24"/>
    </location>
</feature>
<dbReference type="InterPro" id="IPR000177">
    <property type="entry name" value="Apple"/>
</dbReference>
<evidence type="ECO:0000256" key="3">
    <source>
        <dbReference type="SAM" id="MobiDB-lite"/>
    </source>
</evidence>
<feature type="domain" description="Apple" evidence="5">
    <location>
        <begin position="130"/>
        <end position="219"/>
    </location>
</feature>
<dbReference type="PROSITE" id="PS50948">
    <property type="entry name" value="PAN"/>
    <property type="match status" value="1"/>
</dbReference>
<keyword evidence="7" id="KW-1185">Reference proteome</keyword>
<sequence>MAPALLHVAALALRTSTIVPSCPALPSCPQDDQCTFNANDNIFQISCATDFYGGDLFLAQTSTLASCMKACSMTSSCVAASYVSGNCYMKQMLGASQPNANVIGVALLEAAASTPSTESAPPNCPAQYTCPENNGCVFQGSDNRAFILACSKDFYGGDFQSLGASNFEACAQSCADNADCIAASFVGGKGSGACYLKSRNNGASTNDNVDGISLYTGTISSSSAVSSTSVSSTSVPSIASSTPTVSSTVITPSPVTTLSSSSSVTSSSTSSNATTTTSSSCSSPTPIACFMLTGHGQPVVEGQTLNQRSSYTSPNFGNAAQDYMPTTYGIWPGGSVSVVSTINKGWYMKSRAGAEGISEGQPDWLMFYPDQVTGWSRNVCKMDTATKGLSCCNGNLCNMTIPSPSRLSPSWGPYGQGLPIRLTYDLVTCPSMC</sequence>
<name>A0A6A5RQM2_9PLEO</name>
<protein>
    <recommendedName>
        <fullName evidence="5">Apple domain-containing protein</fullName>
    </recommendedName>
</protein>
<feature type="region of interest" description="Disordered" evidence="3">
    <location>
        <begin position="234"/>
        <end position="283"/>
    </location>
</feature>
<dbReference type="RefSeq" id="XP_033449706.1">
    <property type="nucleotide sequence ID" value="XM_033587453.1"/>
</dbReference>
<evidence type="ECO:0000313" key="6">
    <source>
        <dbReference type="EMBL" id="KAF1929458.1"/>
    </source>
</evidence>
<dbReference type="AlphaFoldDB" id="A0A6A5RQM2"/>
<dbReference type="Gene3D" id="3.50.4.10">
    <property type="entry name" value="Hepatocyte Growth Factor"/>
    <property type="match status" value="2"/>
</dbReference>
<evidence type="ECO:0000256" key="4">
    <source>
        <dbReference type="SAM" id="SignalP"/>
    </source>
</evidence>
<evidence type="ECO:0000256" key="2">
    <source>
        <dbReference type="ARBA" id="ARBA00023157"/>
    </source>
</evidence>
<dbReference type="SMART" id="SM00223">
    <property type="entry name" value="APPLE"/>
    <property type="match status" value="1"/>
</dbReference>
<dbReference type="Proteomes" id="UP000800082">
    <property type="component" value="Unassembled WGS sequence"/>
</dbReference>
<dbReference type="InterPro" id="IPR003609">
    <property type="entry name" value="Pan_app"/>
</dbReference>
<dbReference type="GO" id="GO:0006508">
    <property type="term" value="P:proteolysis"/>
    <property type="evidence" value="ECO:0007669"/>
    <property type="project" value="InterPro"/>
</dbReference>
<keyword evidence="4" id="KW-0732">Signal</keyword>
<accession>A0A6A5RQM2</accession>
<dbReference type="Pfam" id="PF14295">
    <property type="entry name" value="PAN_4"/>
    <property type="match status" value="2"/>
</dbReference>
<reference evidence="6" key="1">
    <citation type="journal article" date="2020" name="Stud. Mycol.">
        <title>101 Dothideomycetes genomes: a test case for predicting lifestyles and emergence of pathogens.</title>
        <authorList>
            <person name="Haridas S."/>
            <person name="Albert R."/>
            <person name="Binder M."/>
            <person name="Bloem J."/>
            <person name="Labutti K."/>
            <person name="Salamov A."/>
            <person name="Andreopoulos B."/>
            <person name="Baker S."/>
            <person name="Barry K."/>
            <person name="Bills G."/>
            <person name="Bluhm B."/>
            <person name="Cannon C."/>
            <person name="Castanera R."/>
            <person name="Culley D."/>
            <person name="Daum C."/>
            <person name="Ezra D."/>
            <person name="Gonzalez J."/>
            <person name="Henrissat B."/>
            <person name="Kuo A."/>
            <person name="Liang C."/>
            <person name="Lipzen A."/>
            <person name="Lutzoni F."/>
            <person name="Magnuson J."/>
            <person name="Mondo S."/>
            <person name="Nolan M."/>
            <person name="Ohm R."/>
            <person name="Pangilinan J."/>
            <person name="Park H.-J."/>
            <person name="Ramirez L."/>
            <person name="Alfaro M."/>
            <person name="Sun H."/>
            <person name="Tritt A."/>
            <person name="Yoshinaga Y."/>
            <person name="Zwiers L.-H."/>
            <person name="Turgeon B."/>
            <person name="Goodwin S."/>
            <person name="Spatafora J."/>
            <person name="Crous P."/>
            <person name="Grigoriev I."/>
        </authorList>
    </citation>
    <scope>NUCLEOTIDE SEQUENCE</scope>
    <source>
        <strain evidence="6">CBS 183.55</strain>
    </source>
</reference>
<dbReference type="EMBL" id="ML978966">
    <property type="protein sequence ID" value="KAF1929458.1"/>
    <property type="molecule type" value="Genomic_DNA"/>
</dbReference>
<dbReference type="GO" id="GO:0005576">
    <property type="term" value="C:extracellular region"/>
    <property type="evidence" value="ECO:0007669"/>
    <property type="project" value="InterPro"/>
</dbReference>
<feature type="chain" id="PRO_5025679056" description="Apple domain-containing protein" evidence="4">
    <location>
        <begin position="25"/>
        <end position="433"/>
    </location>
</feature>
<keyword evidence="1" id="KW-0677">Repeat</keyword>
<evidence type="ECO:0000256" key="1">
    <source>
        <dbReference type="ARBA" id="ARBA00022737"/>
    </source>
</evidence>
<dbReference type="GeneID" id="54345099"/>
<dbReference type="OrthoDB" id="3788364at2759"/>
<keyword evidence="2" id="KW-1015">Disulfide bond</keyword>
<evidence type="ECO:0000313" key="7">
    <source>
        <dbReference type="Proteomes" id="UP000800082"/>
    </source>
</evidence>
<dbReference type="PANTHER" id="PTHR33946:SF4">
    <property type="entry name" value="COAGULATION FACTOR XI"/>
    <property type="match status" value="1"/>
</dbReference>
<dbReference type="PANTHER" id="PTHR33946">
    <property type="match status" value="1"/>
</dbReference>
<evidence type="ECO:0000259" key="5">
    <source>
        <dbReference type="PROSITE" id="PS50948"/>
    </source>
</evidence>
<proteinExistence type="predicted"/>
<organism evidence="6 7">
    <name type="scientific">Didymella exigua CBS 183.55</name>
    <dbReference type="NCBI Taxonomy" id="1150837"/>
    <lineage>
        <taxon>Eukaryota</taxon>
        <taxon>Fungi</taxon>
        <taxon>Dikarya</taxon>
        <taxon>Ascomycota</taxon>
        <taxon>Pezizomycotina</taxon>
        <taxon>Dothideomycetes</taxon>
        <taxon>Pleosporomycetidae</taxon>
        <taxon>Pleosporales</taxon>
        <taxon>Pleosporineae</taxon>
        <taxon>Didymellaceae</taxon>
        <taxon>Didymella</taxon>
    </lineage>
</organism>